<evidence type="ECO:0000256" key="1">
    <source>
        <dbReference type="SAM" id="MobiDB-lite"/>
    </source>
</evidence>
<dbReference type="Proteomes" id="UP000664203">
    <property type="component" value="Unassembled WGS sequence"/>
</dbReference>
<dbReference type="EMBL" id="CAJPDR010000060">
    <property type="protein sequence ID" value="CAF9913081.1"/>
    <property type="molecule type" value="Genomic_DNA"/>
</dbReference>
<gene>
    <name evidence="2" type="ORF">ALECFALPRED_008626</name>
</gene>
<accession>A0A8H3EUT0</accession>
<dbReference type="AlphaFoldDB" id="A0A8H3EUT0"/>
<sequence length="181" mass="20651">MAHYKREFEGREKKLAAERAVKKRGKKARWKAETKKRNVHNIEIWIRREEREIRKGNGPASIEGVEDSGEDTDNESISTLVSERNMDNTGNDNTKGDSNYVRSDAEQRETEATRSEDSGEYDDLQGFVHEPFRYKAVMRVPWLNKTTGRDEWGFHCVGCEGLVSGGTIPIETLSCQRLGSI</sequence>
<reference evidence="2" key="1">
    <citation type="submission" date="2021-03" db="EMBL/GenBank/DDBJ databases">
        <authorList>
            <person name="Tagirdzhanova G."/>
        </authorList>
    </citation>
    <scope>NUCLEOTIDE SEQUENCE</scope>
</reference>
<keyword evidence="3" id="KW-1185">Reference proteome</keyword>
<proteinExistence type="predicted"/>
<feature type="compositionally biased region" description="Acidic residues" evidence="1">
    <location>
        <begin position="64"/>
        <end position="74"/>
    </location>
</feature>
<feature type="compositionally biased region" description="Polar residues" evidence="1">
    <location>
        <begin position="75"/>
        <end position="101"/>
    </location>
</feature>
<evidence type="ECO:0000313" key="3">
    <source>
        <dbReference type="Proteomes" id="UP000664203"/>
    </source>
</evidence>
<protein>
    <submittedName>
        <fullName evidence="2">Uncharacterized protein</fullName>
    </submittedName>
</protein>
<comment type="caution">
    <text evidence="2">The sequence shown here is derived from an EMBL/GenBank/DDBJ whole genome shotgun (WGS) entry which is preliminary data.</text>
</comment>
<feature type="region of interest" description="Disordered" evidence="1">
    <location>
        <begin position="47"/>
        <end position="122"/>
    </location>
</feature>
<organism evidence="2 3">
    <name type="scientific">Alectoria fallacina</name>
    <dbReference type="NCBI Taxonomy" id="1903189"/>
    <lineage>
        <taxon>Eukaryota</taxon>
        <taxon>Fungi</taxon>
        <taxon>Dikarya</taxon>
        <taxon>Ascomycota</taxon>
        <taxon>Pezizomycotina</taxon>
        <taxon>Lecanoromycetes</taxon>
        <taxon>OSLEUM clade</taxon>
        <taxon>Lecanoromycetidae</taxon>
        <taxon>Lecanorales</taxon>
        <taxon>Lecanorineae</taxon>
        <taxon>Parmeliaceae</taxon>
        <taxon>Alectoria</taxon>
    </lineage>
</organism>
<name>A0A8H3EUT0_9LECA</name>
<feature type="compositionally biased region" description="Basic and acidic residues" evidence="1">
    <location>
        <begin position="103"/>
        <end position="117"/>
    </location>
</feature>
<dbReference type="OrthoDB" id="2687876at2759"/>
<evidence type="ECO:0000313" key="2">
    <source>
        <dbReference type="EMBL" id="CAF9913081.1"/>
    </source>
</evidence>